<dbReference type="InterPro" id="IPR052710">
    <property type="entry name" value="CAAX_protease"/>
</dbReference>
<gene>
    <name evidence="4" type="ORF">BKD30_10120</name>
</gene>
<comment type="caution">
    <text evidence="4">The sequence shown here is derived from an EMBL/GenBank/DDBJ whole genome shotgun (WGS) entry which is preliminary data.</text>
</comment>
<sequence length="286" mass="30074">MRPRWSIIDVVLAAVAFLVVPLIIGLALQLTLGPSVFSGGPGVFVSLLLTWAVLLGACLISSRTRGFGSLARDFGLRFRWMDVLTGLIASIGLRLLTAVVAVIVVLLTGANQPLQSNGDIFLAGSSTFWLIINAGIGATLISPLLEELFFRGLLLRAVQNQVWLGRWRRQPAPAGAATAPGPAGPPPAPGIRPERVRPATVKRPLVRASVVAALISAVVFGSAHLGQLDDPRSVLIQLVSVFCIGLVNAGLTLWFGRLGPAVLTHVWFNGTSILLALLLQGVGLAG</sequence>
<feature type="transmembrane region" description="Helical" evidence="2">
    <location>
        <begin position="7"/>
        <end position="30"/>
    </location>
</feature>
<dbReference type="GO" id="GO:0080120">
    <property type="term" value="P:CAAX-box protein maturation"/>
    <property type="evidence" value="ECO:0007669"/>
    <property type="project" value="UniProtKB-ARBA"/>
</dbReference>
<feature type="transmembrane region" description="Helical" evidence="2">
    <location>
        <begin position="266"/>
        <end position="285"/>
    </location>
</feature>
<dbReference type="PANTHER" id="PTHR36435:SF1">
    <property type="entry name" value="CAAX AMINO TERMINAL PROTEASE FAMILY PROTEIN"/>
    <property type="match status" value="1"/>
</dbReference>
<feature type="transmembrane region" description="Helical" evidence="2">
    <location>
        <begin position="83"/>
        <end position="107"/>
    </location>
</feature>
<evidence type="ECO:0000256" key="1">
    <source>
        <dbReference type="SAM" id="MobiDB-lite"/>
    </source>
</evidence>
<feature type="transmembrane region" description="Helical" evidence="2">
    <location>
        <begin position="235"/>
        <end position="254"/>
    </location>
</feature>
<keyword evidence="5" id="KW-1185">Reference proteome</keyword>
<evidence type="ECO:0000256" key="2">
    <source>
        <dbReference type="SAM" id="Phobius"/>
    </source>
</evidence>
<name>A0A1R1L8V7_9MICC</name>
<feature type="transmembrane region" description="Helical" evidence="2">
    <location>
        <begin position="127"/>
        <end position="145"/>
    </location>
</feature>
<dbReference type="PANTHER" id="PTHR36435">
    <property type="entry name" value="SLR1288 PROTEIN"/>
    <property type="match status" value="1"/>
</dbReference>
<keyword evidence="2" id="KW-1133">Transmembrane helix</keyword>
<organism evidence="4 5">
    <name type="scientific">Tersicoccus phoenicis</name>
    <dbReference type="NCBI Taxonomy" id="554083"/>
    <lineage>
        <taxon>Bacteria</taxon>
        <taxon>Bacillati</taxon>
        <taxon>Actinomycetota</taxon>
        <taxon>Actinomycetes</taxon>
        <taxon>Micrococcales</taxon>
        <taxon>Micrococcaceae</taxon>
        <taxon>Tersicoccus</taxon>
    </lineage>
</organism>
<feature type="region of interest" description="Disordered" evidence="1">
    <location>
        <begin position="173"/>
        <end position="194"/>
    </location>
</feature>
<dbReference type="AlphaFoldDB" id="A0A1R1L8V7"/>
<dbReference type="Proteomes" id="UP000187085">
    <property type="component" value="Unassembled WGS sequence"/>
</dbReference>
<keyword evidence="2" id="KW-0812">Transmembrane</keyword>
<accession>A0A1R1L8V7</accession>
<dbReference type="Pfam" id="PF02517">
    <property type="entry name" value="Rce1-like"/>
    <property type="match status" value="1"/>
</dbReference>
<feature type="transmembrane region" description="Helical" evidence="2">
    <location>
        <begin position="205"/>
        <end position="223"/>
    </location>
</feature>
<feature type="transmembrane region" description="Helical" evidence="2">
    <location>
        <begin position="42"/>
        <end position="62"/>
    </location>
</feature>
<evidence type="ECO:0000259" key="3">
    <source>
        <dbReference type="Pfam" id="PF02517"/>
    </source>
</evidence>
<dbReference type="InterPro" id="IPR003675">
    <property type="entry name" value="Rce1/LyrA-like_dom"/>
</dbReference>
<keyword evidence="2" id="KW-0472">Membrane</keyword>
<evidence type="ECO:0000313" key="5">
    <source>
        <dbReference type="Proteomes" id="UP000187085"/>
    </source>
</evidence>
<dbReference type="GO" id="GO:0004175">
    <property type="term" value="F:endopeptidase activity"/>
    <property type="evidence" value="ECO:0007669"/>
    <property type="project" value="UniProtKB-ARBA"/>
</dbReference>
<evidence type="ECO:0000313" key="4">
    <source>
        <dbReference type="EMBL" id="OMH23966.1"/>
    </source>
</evidence>
<feature type="domain" description="CAAX prenyl protease 2/Lysostaphin resistance protein A-like" evidence="3">
    <location>
        <begin position="209"/>
        <end position="270"/>
    </location>
</feature>
<reference evidence="4 5" key="1">
    <citation type="submission" date="2016-12" db="EMBL/GenBank/DDBJ databases">
        <title>Draft genome of Tersicoccus phoenicis 1P05MA.</title>
        <authorList>
            <person name="Nakajima Y."/>
            <person name="Yoshizawa S."/>
            <person name="Nakamura K."/>
            <person name="Ogura Y."/>
            <person name="Hayashi T."/>
            <person name="Kogure K."/>
        </authorList>
    </citation>
    <scope>NUCLEOTIDE SEQUENCE [LARGE SCALE GENOMIC DNA]</scope>
    <source>
        <strain evidence="4 5">1p05MA</strain>
    </source>
</reference>
<proteinExistence type="predicted"/>
<protein>
    <recommendedName>
        <fullName evidence="3">CAAX prenyl protease 2/Lysostaphin resistance protein A-like domain-containing protein</fullName>
    </recommendedName>
</protein>
<dbReference type="EMBL" id="MRDE01000067">
    <property type="protein sequence ID" value="OMH23966.1"/>
    <property type="molecule type" value="Genomic_DNA"/>
</dbReference>